<dbReference type="Proteomes" id="UP000789759">
    <property type="component" value="Unassembled WGS sequence"/>
</dbReference>
<dbReference type="InterPro" id="IPR053226">
    <property type="entry name" value="Pyrrolopyrazine_biosynth_F"/>
</dbReference>
<feature type="non-terminal residue" evidence="1">
    <location>
        <position position="414"/>
    </location>
</feature>
<dbReference type="InterPro" id="IPR027417">
    <property type="entry name" value="P-loop_NTPase"/>
</dbReference>
<protein>
    <submittedName>
        <fullName evidence="1">10014_t:CDS:1</fullName>
    </submittedName>
</protein>
<keyword evidence="2" id="KW-1185">Reference proteome</keyword>
<evidence type="ECO:0000313" key="1">
    <source>
        <dbReference type="EMBL" id="CAG8786766.1"/>
    </source>
</evidence>
<name>A0A9N9JMZ6_9GLOM</name>
<organism evidence="1 2">
    <name type="scientific">Cetraspora pellucida</name>
    <dbReference type="NCBI Taxonomy" id="1433469"/>
    <lineage>
        <taxon>Eukaryota</taxon>
        <taxon>Fungi</taxon>
        <taxon>Fungi incertae sedis</taxon>
        <taxon>Mucoromycota</taxon>
        <taxon>Glomeromycotina</taxon>
        <taxon>Glomeromycetes</taxon>
        <taxon>Diversisporales</taxon>
        <taxon>Gigasporaceae</taxon>
        <taxon>Cetraspora</taxon>
    </lineage>
</organism>
<dbReference type="OrthoDB" id="2336227at2759"/>
<gene>
    <name evidence="1" type="ORF">CPELLU_LOCUS16740</name>
</gene>
<accession>A0A9N9JMZ6</accession>
<dbReference type="AlphaFoldDB" id="A0A9N9JMZ6"/>
<comment type="caution">
    <text evidence="1">The sequence shown here is derived from an EMBL/GenBank/DDBJ whole genome shotgun (WGS) entry which is preliminary data.</text>
</comment>
<dbReference type="Gene3D" id="3.40.50.300">
    <property type="entry name" value="P-loop containing nucleotide triphosphate hydrolases"/>
    <property type="match status" value="1"/>
</dbReference>
<dbReference type="SUPFAM" id="SSF52540">
    <property type="entry name" value="P-loop containing nucleoside triphosphate hydrolases"/>
    <property type="match status" value="1"/>
</dbReference>
<dbReference type="EMBL" id="CAJVQA010025667">
    <property type="protein sequence ID" value="CAG8786766.1"/>
    <property type="molecule type" value="Genomic_DNA"/>
</dbReference>
<dbReference type="PANTHER" id="PTHR48419">
    <property type="entry name" value="SULFOTRANSFERASE DOMAIN-CONTAINING PROTEIN"/>
    <property type="match status" value="1"/>
</dbReference>
<dbReference type="PANTHER" id="PTHR48419:SF1">
    <property type="entry name" value="SULFOTRANSFERASE DOMAIN-CONTAINING PROTEIN"/>
    <property type="match status" value="1"/>
</dbReference>
<proteinExistence type="predicted"/>
<reference evidence="1" key="1">
    <citation type="submission" date="2021-06" db="EMBL/GenBank/DDBJ databases">
        <authorList>
            <person name="Kallberg Y."/>
            <person name="Tangrot J."/>
            <person name="Rosling A."/>
        </authorList>
    </citation>
    <scope>NUCLEOTIDE SEQUENCE</scope>
    <source>
        <strain evidence="1">FL966</strain>
    </source>
</reference>
<sequence>DHSFNALKNFMLFCEPFLELLIDTHDQHLKDVKNGVADPSKPSDPSLLTSKVLSIFDDIWKTYYDESSNNLKRLTHTFLIRNPEKSIKSLYKAATFIFTKNAEYTLSPGFDKNIVGLKESKQIFDFLKDSNKQPIVVDADDVINDPEGYLKKYCKLIGEEFKEEMLHWNATTVNEFKGNNTIISKLMVHDAENSTGFNKFTSIYVYPEIEYPQIVYDAIAENKPCRLTQTPFEVENDLFQIKKYILNEMPENTSAKIIRGEYYEKDAYEFDTYPYKDANGVIFYGERLWLKNKSKQDDYIDYHEKIDFYDMGIKDENYDILAERLSHLDDFIKQSLKKLLIKLNGEFRKRLKDCDITKFDDEEGLLVCEKFVSDRIRIDPDKHVFVSIFGNIFTVELIADVSDEGIELRLCDKR</sequence>
<feature type="non-terminal residue" evidence="1">
    <location>
        <position position="1"/>
    </location>
</feature>
<evidence type="ECO:0000313" key="2">
    <source>
        <dbReference type="Proteomes" id="UP000789759"/>
    </source>
</evidence>